<feature type="compositionally biased region" description="Gly residues" evidence="1">
    <location>
        <begin position="80"/>
        <end position="99"/>
    </location>
</feature>
<feature type="domain" description="J" evidence="3">
    <location>
        <begin position="129"/>
        <end position="180"/>
    </location>
</feature>
<keyword evidence="2" id="KW-0812">Transmembrane</keyword>
<dbReference type="SUPFAM" id="SSF46565">
    <property type="entry name" value="Chaperone J-domain"/>
    <property type="match status" value="1"/>
</dbReference>
<protein>
    <submittedName>
        <fullName evidence="4">J domain-containing protein</fullName>
    </submittedName>
</protein>
<dbReference type="PRINTS" id="PR00625">
    <property type="entry name" value="JDOMAIN"/>
</dbReference>
<evidence type="ECO:0000256" key="1">
    <source>
        <dbReference type="SAM" id="MobiDB-lite"/>
    </source>
</evidence>
<dbReference type="PANTHER" id="PTHR24074">
    <property type="entry name" value="CO-CHAPERONE PROTEIN DJLA"/>
    <property type="match status" value="1"/>
</dbReference>
<feature type="region of interest" description="Disordered" evidence="1">
    <location>
        <begin position="61"/>
        <end position="142"/>
    </location>
</feature>
<dbReference type="Gene3D" id="1.10.287.110">
    <property type="entry name" value="DnaJ domain"/>
    <property type="match status" value="1"/>
</dbReference>
<dbReference type="InterPro" id="IPR001623">
    <property type="entry name" value="DnaJ_domain"/>
</dbReference>
<dbReference type="SMART" id="SM00271">
    <property type="entry name" value="DnaJ"/>
    <property type="match status" value="1"/>
</dbReference>
<feature type="transmembrane region" description="Helical" evidence="2">
    <location>
        <begin position="32"/>
        <end position="50"/>
    </location>
</feature>
<keyword evidence="5" id="KW-1185">Reference proteome</keyword>
<sequence length="180" mass="19685">MDSDGLLIGIAAVFAGTTVLLTVLAFAFQPFLLLFAAVFAAATYLLWYHASGRLGERIRETARQGGERRRASAASRGPGDFEGFGPGRRAAGDGGGRAFGGDRTGRRRRGGPDGRRPPRTDRNEPTVEEAYRTLGLDPGADEEAVRRAYRERVKAVHPDTDDGDEETFKRVNRAYERLTD</sequence>
<dbReference type="Pfam" id="PF00226">
    <property type="entry name" value="DnaJ"/>
    <property type="match status" value="1"/>
</dbReference>
<comment type="caution">
    <text evidence="4">The sequence shown here is derived from an EMBL/GenBank/DDBJ whole genome shotgun (WGS) entry which is preliminary data.</text>
</comment>
<feature type="transmembrane region" description="Helical" evidence="2">
    <location>
        <begin position="7"/>
        <end position="26"/>
    </location>
</feature>
<dbReference type="PROSITE" id="PS50076">
    <property type="entry name" value="DNAJ_2"/>
    <property type="match status" value="1"/>
</dbReference>
<keyword evidence="2" id="KW-0472">Membrane</keyword>
<feature type="compositionally biased region" description="Basic and acidic residues" evidence="1">
    <location>
        <begin position="110"/>
        <end position="131"/>
    </location>
</feature>
<evidence type="ECO:0000256" key="2">
    <source>
        <dbReference type="SAM" id="Phobius"/>
    </source>
</evidence>
<evidence type="ECO:0000259" key="3">
    <source>
        <dbReference type="PROSITE" id="PS50076"/>
    </source>
</evidence>
<reference evidence="4 5" key="1">
    <citation type="submission" date="2024-08" db="EMBL/GenBank/DDBJ databases">
        <title>Halobellus sp. MBLA0158 whole genome sequence.</title>
        <authorList>
            <person name="Hwang C.Y."/>
            <person name="Cho E.-S."/>
            <person name="Seo M.-J."/>
        </authorList>
    </citation>
    <scope>NUCLEOTIDE SEQUENCE [LARGE SCALE GENOMIC DNA]</scope>
    <source>
        <strain evidence="4 5">MBLA0158</strain>
    </source>
</reference>
<accession>A0ABD5MF76</accession>
<feature type="compositionally biased region" description="Basic and acidic residues" evidence="1">
    <location>
        <begin position="61"/>
        <end position="70"/>
    </location>
</feature>
<dbReference type="EMBL" id="JBGNYA010000001">
    <property type="protein sequence ID" value="MFA1612294.1"/>
    <property type="molecule type" value="Genomic_DNA"/>
</dbReference>
<dbReference type="InterPro" id="IPR050817">
    <property type="entry name" value="DjlA_DnaK_co-chaperone"/>
</dbReference>
<evidence type="ECO:0000313" key="4">
    <source>
        <dbReference type="EMBL" id="MFA1612294.1"/>
    </source>
</evidence>
<dbReference type="RefSeq" id="WP_372391118.1">
    <property type="nucleotide sequence ID" value="NZ_JBGNYA010000001.1"/>
</dbReference>
<proteinExistence type="predicted"/>
<dbReference type="Proteomes" id="UP001570511">
    <property type="component" value="Unassembled WGS sequence"/>
</dbReference>
<organism evidence="4 5">
    <name type="scientific">Halobellus rubicundus</name>
    <dbReference type="NCBI Taxonomy" id="2996466"/>
    <lineage>
        <taxon>Archaea</taxon>
        <taxon>Methanobacteriati</taxon>
        <taxon>Methanobacteriota</taxon>
        <taxon>Stenosarchaea group</taxon>
        <taxon>Halobacteria</taxon>
        <taxon>Halobacteriales</taxon>
        <taxon>Haloferacaceae</taxon>
        <taxon>Halobellus</taxon>
    </lineage>
</organism>
<evidence type="ECO:0000313" key="5">
    <source>
        <dbReference type="Proteomes" id="UP001570511"/>
    </source>
</evidence>
<keyword evidence="2" id="KW-1133">Transmembrane helix</keyword>
<dbReference type="CDD" id="cd06257">
    <property type="entry name" value="DnaJ"/>
    <property type="match status" value="1"/>
</dbReference>
<dbReference type="AlphaFoldDB" id="A0ABD5MF76"/>
<dbReference type="InterPro" id="IPR036869">
    <property type="entry name" value="J_dom_sf"/>
</dbReference>
<name>A0ABD5MF76_9EURY</name>
<gene>
    <name evidence="4" type="ORF">OS889_14965</name>
</gene>